<keyword evidence="2" id="KW-1185">Reference proteome</keyword>
<dbReference type="EMBL" id="JAAEDL010000002">
    <property type="protein sequence ID" value="MBR0679321.1"/>
    <property type="molecule type" value="Genomic_DNA"/>
</dbReference>
<evidence type="ECO:0000313" key="2">
    <source>
        <dbReference type="Proteomes" id="UP001138709"/>
    </source>
</evidence>
<comment type="caution">
    <text evidence="1">The sequence shown here is derived from an EMBL/GenBank/DDBJ whole genome shotgun (WGS) entry which is preliminary data.</text>
</comment>
<sequence length="69" mass="7482">MVDLTEQEQAAMRAALRPLGEIMAEIGWGTRLQDLTGPQVLTLIEVAVGAFQEAMQAIARGQTIEELSL</sequence>
<name>A0A9X9X6I5_9PROT</name>
<reference evidence="1" key="1">
    <citation type="submission" date="2020-01" db="EMBL/GenBank/DDBJ databases">
        <authorList>
            <person name="Rat A."/>
        </authorList>
    </citation>
    <scope>NUCLEOTIDE SEQUENCE</scope>
    <source>
        <strain evidence="1">LMG 31228</strain>
    </source>
</reference>
<proteinExistence type="predicted"/>
<dbReference type="AlphaFoldDB" id="A0A9X9X6I5"/>
<organism evidence="1 2">
    <name type="scientific">Neoroseomonas eburnea</name>
    <dbReference type="NCBI Taxonomy" id="1346889"/>
    <lineage>
        <taxon>Bacteria</taxon>
        <taxon>Pseudomonadati</taxon>
        <taxon>Pseudomonadota</taxon>
        <taxon>Alphaproteobacteria</taxon>
        <taxon>Acetobacterales</taxon>
        <taxon>Acetobacteraceae</taxon>
        <taxon>Neoroseomonas</taxon>
    </lineage>
</organism>
<dbReference type="InterPro" id="IPR045422">
    <property type="entry name" value="DUF6511"/>
</dbReference>
<dbReference type="Pfam" id="PF20121">
    <property type="entry name" value="DUF6511"/>
    <property type="match status" value="1"/>
</dbReference>
<accession>A0A9X9X6I5</accession>
<reference evidence="1" key="2">
    <citation type="journal article" date="2021" name="Syst. Appl. Microbiol.">
        <title>Roseomonas hellenica sp. nov., isolated from roots of wild-growing Alkanna tinctoria.</title>
        <authorList>
            <person name="Rat A."/>
            <person name="Naranjo H.D."/>
            <person name="Lebbe L."/>
            <person name="Cnockaert M."/>
            <person name="Krigas N."/>
            <person name="Grigoriadou K."/>
            <person name="Maloupa E."/>
            <person name="Willems A."/>
        </authorList>
    </citation>
    <scope>NUCLEOTIDE SEQUENCE</scope>
    <source>
        <strain evidence="1">LMG 31228</strain>
    </source>
</reference>
<dbReference type="RefSeq" id="WP_338148113.1">
    <property type="nucleotide sequence ID" value="NZ_JAAEDL010000002.1"/>
</dbReference>
<gene>
    <name evidence="1" type="ORF">GXW74_02385</name>
</gene>
<dbReference type="Proteomes" id="UP001138709">
    <property type="component" value="Unassembled WGS sequence"/>
</dbReference>
<evidence type="ECO:0000313" key="1">
    <source>
        <dbReference type="EMBL" id="MBR0679321.1"/>
    </source>
</evidence>
<protein>
    <submittedName>
        <fullName evidence="1">Uncharacterized protein</fullName>
    </submittedName>
</protein>